<dbReference type="CDD" id="cd02440">
    <property type="entry name" value="AdoMet_MTases"/>
    <property type="match status" value="1"/>
</dbReference>
<dbReference type="eggNOG" id="KOG2793">
    <property type="taxonomic scope" value="Eukaryota"/>
</dbReference>
<evidence type="ECO:0008006" key="4">
    <source>
        <dbReference type="Google" id="ProtNLM"/>
    </source>
</evidence>
<feature type="region of interest" description="Disordered" evidence="1">
    <location>
        <begin position="250"/>
        <end position="276"/>
    </location>
</feature>
<evidence type="ECO:0000256" key="1">
    <source>
        <dbReference type="SAM" id="MobiDB-lite"/>
    </source>
</evidence>
<dbReference type="STRING" id="13333.U5D0Q3"/>
<organism evidence="2 3">
    <name type="scientific">Amborella trichopoda</name>
    <dbReference type="NCBI Taxonomy" id="13333"/>
    <lineage>
        <taxon>Eukaryota</taxon>
        <taxon>Viridiplantae</taxon>
        <taxon>Streptophyta</taxon>
        <taxon>Embryophyta</taxon>
        <taxon>Tracheophyta</taxon>
        <taxon>Spermatophyta</taxon>
        <taxon>Magnoliopsida</taxon>
        <taxon>Amborellales</taxon>
        <taxon>Amborellaceae</taxon>
        <taxon>Amborella</taxon>
    </lineage>
</organism>
<dbReference type="PANTHER" id="PTHR14614">
    <property type="entry name" value="HEPATOCELLULAR CARCINOMA-ASSOCIATED ANTIGEN"/>
    <property type="match status" value="1"/>
</dbReference>
<proteinExistence type="predicted"/>
<dbReference type="Pfam" id="PF10294">
    <property type="entry name" value="Methyltransf_16"/>
    <property type="match status" value="1"/>
</dbReference>
<dbReference type="SUPFAM" id="SSF53335">
    <property type="entry name" value="S-adenosyl-L-methionine-dependent methyltransferases"/>
    <property type="match status" value="1"/>
</dbReference>
<dbReference type="PANTHER" id="PTHR14614:SF132">
    <property type="entry name" value="PROTEIN-LYSINE METHYLTRANSFERASE C42C1.13"/>
    <property type="match status" value="1"/>
</dbReference>
<dbReference type="GO" id="GO:0008276">
    <property type="term" value="F:protein methyltransferase activity"/>
    <property type="evidence" value="ECO:0000318"/>
    <property type="project" value="GO_Central"/>
</dbReference>
<dbReference type="InterPro" id="IPR019410">
    <property type="entry name" value="Methyltransf_16"/>
</dbReference>
<dbReference type="InterPro" id="IPR029063">
    <property type="entry name" value="SAM-dependent_MTases_sf"/>
</dbReference>
<reference evidence="3" key="1">
    <citation type="journal article" date="2013" name="Science">
        <title>The Amborella genome and the evolution of flowering plants.</title>
        <authorList>
            <consortium name="Amborella Genome Project"/>
        </authorList>
    </citation>
    <scope>NUCLEOTIDE SEQUENCE [LARGE SCALE GENOMIC DNA]</scope>
</reference>
<dbReference type="Gene3D" id="3.40.50.150">
    <property type="entry name" value="Vaccinia Virus protein VP39"/>
    <property type="match status" value="1"/>
</dbReference>
<dbReference type="AlphaFoldDB" id="U5D0Q3"/>
<protein>
    <recommendedName>
        <fullName evidence="4">Methyltransferase small domain-containing protein</fullName>
    </recommendedName>
</protein>
<evidence type="ECO:0000313" key="3">
    <source>
        <dbReference type="Proteomes" id="UP000017836"/>
    </source>
</evidence>
<name>U5D0Q3_AMBTC</name>
<evidence type="ECO:0000313" key="2">
    <source>
        <dbReference type="EMBL" id="ERN15999.1"/>
    </source>
</evidence>
<keyword evidence="3" id="KW-1185">Reference proteome</keyword>
<dbReference type="EMBL" id="KI392485">
    <property type="protein sequence ID" value="ERN15999.1"/>
    <property type="molecule type" value="Genomic_DNA"/>
</dbReference>
<dbReference type="HOGENOM" id="CLU_055721_0_0_1"/>
<dbReference type="OMA" id="HRSHHKV"/>
<gene>
    <name evidence="2" type="ORF">AMTR_s00030p00041740</name>
</gene>
<sequence>MDVEDAADLSMRLFFDDEVETAEAFEDDSSMMRVLREEQEEHHLRTTKSCFTIRQLPSEGLSFQLWPAASALVSFLDDDAKVVVKGKRILELGSGTGMVGVAAAMLGAHVTMTDLPHVLPNLSFNADANQRAVEVTGRGGSLHVQPLTWGHDHDCHLLLQAGGGGGFDMVLGSDLVYHDHLFDPLLRTLQFFVKEEVQFVMAHLKRWKKEAAFFKKAKKLWDIDPLFTYPPLSSSSSSGSRTGVTIHRFTDARKKGRTAQQHQHNKPTTTISSTSP</sequence>
<feature type="compositionally biased region" description="Polar residues" evidence="1">
    <location>
        <begin position="258"/>
        <end position="276"/>
    </location>
</feature>
<accession>U5D0Q3</accession>
<dbReference type="Proteomes" id="UP000017836">
    <property type="component" value="Unassembled WGS sequence"/>
</dbReference>
<dbReference type="Gramene" id="ERN15999">
    <property type="protein sequence ID" value="ERN15999"/>
    <property type="gene ID" value="AMTR_s00030p00041740"/>
</dbReference>